<dbReference type="InterPro" id="IPR042099">
    <property type="entry name" value="ANL_N_sf"/>
</dbReference>
<organism evidence="5 6">
    <name type="scientific">Parasphingorhabdus marina DSM 22363</name>
    <dbReference type="NCBI Taxonomy" id="1123272"/>
    <lineage>
        <taxon>Bacteria</taxon>
        <taxon>Pseudomonadati</taxon>
        <taxon>Pseudomonadota</taxon>
        <taxon>Alphaproteobacteria</taxon>
        <taxon>Sphingomonadales</taxon>
        <taxon>Sphingomonadaceae</taxon>
        <taxon>Parasphingorhabdus</taxon>
    </lineage>
</organism>
<dbReference type="Proteomes" id="UP000185192">
    <property type="component" value="Unassembled WGS sequence"/>
</dbReference>
<dbReference type="SUPFAM" id="SSF56801">
    <property type="entry name" value="Acetyl-CoA synthetase-like"/>
    <property type="match status" value="1"/>
</dbReference>
<reference evidence="6" key="1">
    <citation type="submission" date="2016-11" db="EMBL/GenBank/DDBJ databases">
        <authorList>
            <person name="Varghese N."/>
            <person name="Submissions S."/>
        </authorList>
    </citation>
    <scope>NUCLEOTIDE SEQUENCE [LARGE SCALE GENOMIC DNA]</scope>
    <source>
        <strain evidence="6">DSM 22363</strain>
    </source>
</reference>
<dbReference type="AlphaFoldDB" id="A0A1N6D1K1"/>
<dbReference type="InterPro" id="IPR025110">
    <property type="entry name" value="AMP-bd_C"/>
</dbReference>
<dbReference type="InterPro" id="IPR000873">
    <property type="entry name" value="AMP-dep_synth/lig_dom"/>
</dbReference>
<feature type="domain" description="AMP-dependent synthetase/ligase" evidence="3">
    <location>
        <begin position="13"/>
        <end position="338"/>
    </location>
</feature>
<dbReference type="Pfam" id="PF13193">
    <property type="entry name" value="AMP-binding_C"/>
    <property type="match status" value="1"/>
</dbReference>
<evidence type="ECO:0000313" key="5">
    <source>
        <dbReference type="EMBL" id="SIN64655.1"/>
    </source>
</evidence>
<dbReference type="Gene3D" id="3.40.50.12780">
    <property type="entry name" value="N-terminal domain of ligase-like"/>
    <property type="match status" value="1"/>
</dbReference>
<dbReference type="PANTHER" id="PTHR43201">
    <property type="entry name" value="ACYL-COA SYNTHETASE"/>
    <property type="match status" value="1"/>
</dbReference>
<keyword evidence="2 5" id="KW-0436">Ligase</keyword>
<dbReference type="OrthoDB" id="9803968at2"/>
<dbReference type="InterPro" id="IPR045851">
    <property type="entry name" value="AMP-bd_C_sf"/>
</dbReference>
<dbReference type="Pfam" id="PF00501">
    <property type="entry name" value="AMP-binding"/>
    <property type="match status" value="1"/>
</dbReference>
<dbReference type="GO" id="GO:0006631">
    <property type="term" value="P:fatty acid metabolic process"/>
    <property type="evidence" value="ECO:0007669"/>
    <property type="project" value="TreeGrafter"/>
</dbReference>
<keyword evidence="6" id="KW-1185">Reference proteome</keyword>
<dbReference type="STRING" id="1123272.SAMN02745824_1421"/>
<evidence type="ECO:0000259" key="3">
    <source>
        <dbReference type="Pfam" id="PF00501"/>
    </source>
</evidence>
<evidence type="ECO:0000256" key="2">
    <source>
        <dbReference type="ARBA" id="ARBA00022598"/>
    </source>
</evidence>
<evidence type="ECO:0000313" key="6">
    <source>
        <dbReference type="Proteomes" id="UP000185192"/>
    </source>
</evidence>
<dbReference type="GO" id="GO:0031956">
    <property type="term" value="F:medium-chain fatty acid-CoA ligase activity"/>
    <property type="evidence" value="ECO:0007669"/>
    <property type="project" value="TreeGrafter"/>
</dbReference>
<protein>
    <submittedName>
        <fullName evidence="5">Bile acid-coenzyme A ligase</fullName>
    </submittedName>
</protein>
<evidence type="ECO:0000259" key="4">
    <source>
        <dbReference type="Pfam" id="PF13193"/>
    </source>
</evidence>
<sequence length="484" mass="53397">MTDQLSLARLLAHHRSNKPDALALSDHNESVTWEELDRRTNRAARALIARGVQLDDMVTIALPNGLDFIESCFACWKAGATPQPVSSRLPRPEIEEIIALAGSKIVIANDDIEIEPETVSYVELRDSQDDDSALPELVTSCWKAPTSGGSTGRPKLILATAPAWCEFETAAGWRITADDVAIMPGPLYHNAPFVTAIAAVTAGAHMVIMPRFDAEAVLANVARHKASWIYLVPTMMGRIWRLEDEIKAQYDVSSLKTVWHLAAPCPAWLKEAWINWLGGDVIWELYAATEGMAGTVITGTEWLAHRGSVGRVFAGEIKILDDDGKEAPPGTIGEVYMRPDPERGETYRYVGAEVESRDGWQTLGDMGHFDEDGFLYLADRRSDMILVGGSNVYPAEIEGVLEEHSEVKSCAVIGLPNDDLGATIHAIIEPGKALAEQDLKEFVATRLVAYKRPRSYEFVDHALRDTAGKVRRSKLREERLKKES</sequence>
<accession>A0A1N6D1K1</accession>
<proteinExistence type="inferred from homology"/>
<dbReference type="Gene3D" id="3.30.300.30">
    <property type="match status" value="1"/>
</dbReference>
<feature type="domain" description="AMP-binding enzyme C-terminal" evidence="4">
    <location>
        <begin position="396"/>
        <end position="464"/>
    </location>
</feature>
<dbReference type="PANTHER" id="PTHR43201:SF5">
    <property type="entry name" value="MEDIUM-CHAIN ACYL-COA LIGASE ACSF2, MITOCHONDRIAL"/>
    <property type="match status" value="1"/>
</dbReference>
<comment type="similarity">
    <text evidence="1">Belongs to the ATP-dependent AMP-binding enzyme family.</text>
</comment>
<name>A0A1N6D1K1_9SPHN</name>
<dbReference type="RefSeq" id="WP_074204338.1">
    <property type="nucleotide sequence ID" value="NZ_FSQW01000001.1"/>
</dbReference>
<dbReference type="EMBL" id="FSQW01000001">
    <property type="protein sequence ID" value="SIN64655.1"/>
    <property type="molecule type" value="Genomic_DNA"/>
</dbReference>
<evidence type="ECO:0000256" key="1">
    <source>
        <dbReference type="ARBA" id="ARBA00006432"/>
    </source>
</evidence>
<gene>
    <name evidence="5" type="ORF">SAMN02745824_1421</name>
</gene>